<name>A0ABT7MG07_9PSEU</name>
<dbReference type="SUPFAM" id="SSF52266">
    <property type="entry name" value="SGNH hydrolase"/>
    <property type="match status" value="1"/>
</dbReference>
<proteinExistence type="predicted"/>
<comment type="caution">
    <text evidence="2">The sequence shown here is derived from an EMBL/GenBank/DDBJ whole genome shotgun (WGS) entry which is preliminary data.</text>
</comment>
<dbReference type="InterPro" id="IPR036514">
    <property type="entry name" value="SGNH_hydro_sf"/>
</dbReference>
<dbReference type="PANTHER" id="PTHR30383:SF5">
    <property type="entry name" value="SGNH HYDROLASE-TYPE ESTERASE DOMAIN-CONTAINING PROTEIN"/>
    <property type="match status" value="1"/>
</dbReference>
<dbReference type="GO" id="GO:0016787">
    <property type="term" value="F:hydrolase activity"/>
    <property type="evidence" value="ECO:0007669"/>
    <property type="project" value="UniProtKB-KW"/>
</dbReference>
<reference evidence="2 3" key="1">
    <citation type="submission" date="2023-06" db="EMBL/GenBank/DDBJ databases">
        <title>Actinomycetospora Odt1-22.</title>
        <authorList>
            <person name="Supong K."/>
        </authorList>
    </citation>
    <scope>NUCLEOTIDE SEQUENCE [LARGE SCALE GENOMIC DNA]</scope>
    <source>
        <strain evidence="2 3">Odt1-22</strain>
    </source>
</reference>
<gene>
    <name evidence="2" type="ORF">QRT03_25695</name>
</gene>
<protein>
    <submittedName>
        <fullName evidence="2">SGNH/GDSL hydrolase family protein</fullName>
        <ecNumber evidence="2">3.1.-.-</ecNumber>
    </submittedName>
</protein>
<dbReference type="InterPro" id="IPR051532">
    <property type="entry name" value="Ester_Hydrolysis_Enzymes"/>
</dbReference>
<dbReference type="Proteomes" id="UP001231924">
    <property type="component" value="Unassembled WGS sequence"/>
</dbReference>
<dbReference type="Gene3D" id="3.40.50.1110">
    <property type="entry name" value="SGNH hydrolase"/>
    <property type="match status" value="1"/>
</dbReference>
<dbReference type="RefSeq" id="WP_286055970.1">
    <property type="nucleotide sequence ID" value="NZ_JASVWF010000007.1"/>
</dbReference>
<evidence type="ECO:0000313" key="3">
    <source>
        <dbReference type="Proteomes" id="UP001231924"/>
    </source>
</evidence>
<dbReference type="EC" id="3.1.-.-" evidence="2"/>
<feature type="domain" description="SGNH hydrolase-type esterase" evidence="1">
    <location>
        <begin position="24"/>
        <end position="205"/>
    </location>
</feature>
<dbReference type="EMBL" id="JASVWF010000007">
    <property type="protein sequence ID" value="MDL5159386.1"/>
    <property type="molecule type" value="Genomic_DNA"/>
</dbReference>
<dbReference type="PANTHER" id="PTHR30383">
    <property type="entry name" value="THIOESTERASE 1/PROTEASE 1/LYSOPHOSPHOLIPASE L1"/>
    <property type="match status" value="1"/>
</dbReference>
<keyword evidence="2" id="KW-0378">Hydrolase</keyword>
<keyword evidence="3" id="KW-1185">Reference proteome</keyword>
<sequence length="406" mass="40799">MGVLDAPAVNKSTASLLGGRAWGFLGDSITNGSSAAVGRSFTAYLPHLVGTAYVAPLTPASPAAGVAYSINGGVAGQRSDQMLARIDALLGSDVKGMTLLAGTNDAQQGVSTATFMSNVAAIAARCRRAGVPLVVGTVPPRGAAASSAIHQAVVAYNLALRAWAPGAGVQLAEVNAALVDPTSGAMLAAYDSGDNTHPNTAGHRVIAEAFAAAVRRVMTPQSPLVVAKTSVSLVTNPLFPGNRTSWFEQPGGTGTAPTYSTVPDVTGRLPAGGQWAEMYFDGTTSGGTRTFATSLGSGWSVGDLLLMAASIDVIDVTGYAAAALTDPQTASFKLQIVNNGTPLAAQVPIPPLDEAPGDIGLVVAVPSGATGLSLWFTCIVPTGVAARFRIGAADVLNLTALGVGGF</sequence>
<evidence type="ECO:0000313" key="2">
    <source>
        <dbReference type="EMBL" id="MDL5159386.1"/>
    </source>
</evidence>
<accession>A0ABT7MG07</accession>
<dbReference type="InterPro" id="IPR013830">
    <property type="entry name" value="SGNH_hydro"/>
</dbReference>
<organism evidence="2 3">
    <name type="scientific">Actinomycetospora termitidis</name>
    <dbReference type="NCBI Taxonomy" id="3053470"/>
    <lineage>
        <taxon>Bacteria</taxon>
        <taxon>Bacillati</taxon>
        <taxon>Actinomycetota</taxon>
        <taxon>Actinomycetes</taxon>
        <taxon>Pseudonocardiales</taxon>
        <taxon>Pseudonocardiaceae</taxon>
        <taxon>Actinomycetospora</taxon>
    </lineage>
</organism>
<dbReference type="Pfam" id="PF13472">
    <property type="entry name" value="Lipase_GDSL_2"/>
    <property type="match status" value="1"/>
</dbReference>
<evidence type="ECO:0000259" key="1">
    <source>
        <dbReference type="Pfam" id="PF13472"/>
    </source>
</evidence>